<dbReference type="RefSeq" id="WP_209530669.1">
    <property type="nucleotide sequence ID" value="NZ_JAEEGA010000013.1"/>
</dbReference>
<evidence type="ECO:0000313" key="3">
    <source>
        <dbReference type="Proteomes" id="UP000674938"/>
    </source>
</evidence>
<feature type="transmembrane region" description="Helical" evidence="1">
    <location>
        <begin position="92"/>
        <end position="116"/>
    </location>
</feature>
<protein>
    <submittedName>
        <fullName evidence="2">Uncharacterized protein</fullName>
    </submittedName>
</protein>
<accession>A0A940PDQ5</accession>
<feature type="transmembrane region" description="Helical" evidence="1">
    <location>
        <begin position="162"/>
        <end position="183"/>
    </location>
</feature>
<dbReference type="AlphaFoldDB" id="A0A940PDQ5"/>
<sequence>MSAKKASPFTQKLTAINQEMSQQFNKKHSRSLRVASASGALNFLVGSGKLVLGLLSLSLITCVSAFYTFGMASGKYMILRGSLKPLETQFRYYRYSGIILIITSLLYSAYSLHLLIDPVTTTYDMNVALIIATFTFIEIGLGIRGVIVELKNHSLLIHGLKMINLASALVSLVLTQTAILSFSDSQTSLHPTANGLFGVLMGFCSAFLGCLMLIRIHRLEKKQATKKQAPK</sequence>
<keyword evidence="3" id="KW-1185">Reference proteome</keyword>
<keyword evidence="1" id="KW-0472">Membrane</keyword>
<keyword evidence="1" id="KW-0812">Transmembrane</keyword>
<organism evidence="2 3">
    <name type="scientific">Vagococcus allomyrinae</name>
    <dbReference type="NCBI Taxonomy" id="2794353"/>
    <lineage>
        <taxon>Bacteria</taxon>
        <taxon>Bacillati</taxon>
        <taxon>Bacillota</taxon>
        <taxon>Bacilli</taxon>
        <taxon>Lactobacillales</taxon>
        <taxon>Enterococcaceae</taxon>
        <taxon>Vagococcus</taxon>
    </lineage>
</organism>
<name>A0A940PDQ5_9ENTE</name>
<comment type="caution">
    <text evidence="2">The sequence shown here is derived from an EMBL/GenBank/DDBJ whole genome shotgun (WGS) entry which is preliminary data.</text>
</comment>
<feature type="transmembrane region" description="Helical" evidence="1">
    <location>
        <begin position="195"/>
        <end position="214"/>
    </location>
</feature>
<feature type="transmembrane region" description="Helical" evidence="1">
    <location>
        <begin position="128"/>
        <end position="150"/>
    </location>
</feature>
<dbReference type="Proteomes" id="UP000674938">
    <property type="component" value="Unassembled WGS sequence"/>
</dbReference>
<evidence type="ECO:0000256" key="1">
    <source>
        <dbReference type="SAM" id="Phobius"/>
    </source>
</evidence>
<keyword evidence="1" id="KW-1133">Transmembrane helix</keyword>
<gene>
    <name evidence="2" type="ORF">I6N95_18150</name>
</gene>
<proteinExistence type="predicted"/>
<evidence type="ECO:0000313" key="2">
    <source>
        <dbReference type="EMBL" id="MBP1042940.1"/>
    </source>
</evidence>
<reference evidence="2" key="1">
    <citation type="submission" date="2020-12" db="EMBL/GenBank/DDBJ databases">
        <title>Vagococcus allomyrinae sp. nov. and Enterococcus lavae sp. nov., isolated from the larvae of Allomyrina dichotoma.</title>
        <authorList>
            <person name="Lee S.D."/>
        </authorList>
    </citation>
    <scope>NUCLEOTIDE SEQUENCE</scope>
    <source>
        <strain evidence="2">BWB3-3</strain>
    </source>
</reference>
<dbReference type="EMBL" id="JAEEGA010000013">
    <property type="protein sequence ID" value="MBP1042940.1"/>
    <property type="molecule type" value="Genomic_DNA"/>
</dbReference>
<feature type="transmembrane region" description="Helical" evidence="1">
    <location>
        <begin position="50"/>
        <end position="72"/>
    </location>
</feature>